<dbReference type="Gene3D" id="3.40.50.300">
    <property type="entry name" value="P-loop containing nucleotide triphosphate hydrolases"/>
    <property type="match status" value="1"/>
</dbReference>
<dbReference type="InterPro" id="IPR027417">
    <property type="entry name" value="P-loop_NTPase"/>
</dbReference>
<dbReference type="eggNOG" id="COG2345">
    <property type="taxonomic scope" value="Bacteria"/>
</dbReference>
<gene>
    <name evidence="2" type="ordered locus">Cyagr_2502</name>
</gene>
<evidence type="ECO:0000313" key="3">
    <source>
        <dbReference type="Proteomes" id="UP000010388"/>
    </source>
</evidence>
<dbReference type="AlphaFoldDB" id="K9P9G4"/>
<sequence length="368" mass="40953">MTGIYIPDTWEEEQELARSSKPHHTPEVGKLPYQRTAPKVDAKPDVGKVRSVAELRQDRSPTIWTIDQFGAQGNAVILAAELGVGKTSFMYRAAEAIAHGLPLMGQLPTVKGRVLFIQADESRRNATEKLEIMDIQAEGIEFLFPDEQGWCGLEMDRLRAQINGQRYAAVFLDSITTLLTHGSHSMKDAEFSHPLYELNALASRNNLLAVIAAHLKKPESGQRSQVTVHDITGTGTQGGAVSDIWGMWRPSQPTHEDHYVLGCLGKRNCKEGTRWHLQGNPEDFSWTLKAVGEGDLLPSKRQQLKARLLEHLRADPSPRSAKDLGQALGHNPEHVRRVCIELFLADALSRTKQPTAMGRPIWLYSLPL</sequence>
<dbReference type="Pfam" id="PF13481">
    <property type="entry name" value="AAA_25"/>
    <property type="match status" value="1"/>
</dbReference>
<dbReference type="KEGG" id="cgc:Cyagr_2502"/>
<dbReference type="HOGENOM" id="CLU_751680_0_0_3"/>
<evidence type="ECO:0008006" key="4">
    <source>
        <dbReference type="Google" id="ProtNLM"/>
    </source>
</evidence>
<name>K9P9G4_CYAGP</name>
<reference evidence="3" key="1">
    <citation type="journal article" date="2013" name="Proc. Natl. Acad. Sci. U.S.A.">
        <title>Improving the coverage of the cyanobacterial phylum using diversity-driven genome sequencing.</title>
        <authorList>
            <person name="Shih P.M."/>
            <person name="Wu D."/>
            <person name="Latifi A."/>
            <person name="Axen S.D."/>
            <person name="Fewer D.P."/>
            <person name="Talla E."/>
            <person name="Calteau A."/>
            <person name="Cai F."/>
            <person name="Tandeau de Marsac N."/>
            <person name="Rippka R."/>
            <person name="Herdman M."/>
            <person name="Sivonen K."/>
            <person name="Coursin T."/>
            <person name="Laurent T."/>
            <person name="Goodwin L."/>
            <person name="Nolan M."/>
            <person name="Davenport K.W."/>
            <person name="Han C.S."/>
            <person name="Rubin E.M."/>
            <person name="Eisen J.A."/>
            <person name="Woyke T."/>
            <person name="Gugger M."/>
            <person name="Kerfeld C.A."/>
        </authorList>
    </citation>
    <scope>NUCLEOTIDE SEQUENCE [LARGE SCALE GENOMIC DNA]</scope>
    <source>
        <strain evidence="3">ATCC 27147 / PCC 6307</strain>
    </source>
</reference>
<dbReference type="eggNOG" id="COG0467">
    <property type="taxonomic scope" value="Bacteria"/>
</dbReference>
<organism evidence="2 3">
    <name type="scientific">Cyanobium gracile (strain ATCC 27147 / PCC 6307)</name>
    <dbReference type="NCBI Taxonomy" id="292564"/>
    <lineage>
        <taxon>Bacteria</taxon>
        <taxon>Bacillati</taxon>
        <taxon>Cyanobacteriota</taxon>
        <taxon>Cyanophyceae</taxon>
        <taxon>Synechococcales</taxon>
        <taxon>Prochlorococcaceae</taxon>
        <taxon>Cyanobium</taxon>
    </lineage>
</organism>
<feature type="region of interest" description="Disordered" evidence="1">
    <location>
        <begin position="13"/>
        <end position="32"/>
    </location>
</feature>
<protein>
    <recommendedName>
        <fullName evidence="4">AAA+ ATPase domain-containing protein</fullName>
    </recommendedName>
</protein>
<evidence type="ECO:0000313" key="2">
    <source>
        <dbReference type="EMBL" id="AFY29608.1"/>
    </source>
</evidence>
<dbReference type="RefSeq" id="WP_015110046.1">
    <property type="nucleotide sequence ID" value="NC_019675.1"/>
</dbReference>
<dbReference type="EMBL" id="CP003495">
    <property type="protein sequence ID" value="AFY29608.1"/>
    <property type="molecule type" value="Genomic_DNA"/>
</dbReference>
<proteinExistence type="predicted"/>
<accession>K9P9G4</accession>
<dbReference type="SUPFAM" id="SSF52540">
    <property type="entry name" value="P-loop containing nucleoside triphosphate hydrolases"/>
    <property type="match status" value="1"/>
</dbReference>
<dbReference type="Proteomes" id="UP000010388">
    <property type="component" value="Chromosome"/>
</dbReference>
<dbReference type="OrthoDB" id="7360818at2"/>
<dbReference type="STRING" id="292564.Cyagr_2502"/>
<evidence type="ECO:0000256" key="1">
    <source>
        <dbReference type="SAM" id="MobiDB-lite"/>
    </source>
</evidence>